<dbReference type="Proteomes" id="UP001153678">
    <property type="component" value="Unassembled WGS sequence"/>
</dbReference>
<protein>
    <submittedName>
        <fullName evidence="1">12152_t:CDS:1</fullName>
    </submittedName>
</protein>
<dbReference type="OrthoDB" id="2377148at2759"/>
<accession>A0A9W4X119</accession>
<name>A0A9W4X119_9GLOM</name>
<proteinExistence type="predicted"/>
<dbReference type="EMBL" id="CAMKVN010004591">
    <property type="protein sequence ID" value="CAI2187359.1"/>
    <property type="molecule type" value="Genomic_DNA"/>
</dbReference>
<sequence length="94" mass="10609">MPMEPPSTPTTRHTVGDTKKSIHTDILNLVGVLNNYLDLDVKIAKEIKVFSTQVIDRKHMSLHQQNCRLISIQDGSLVNDGRVTGCADKRRNRK</sequence>
<evidence type="ECO:0000313" key="1">
    <source>
        <dbReference type="EMBL" id="CAI2187359.1"/>
    </source>
</evidence>
<evidence type="ECO:0000313" key="2">
    <source>
        <dbReference type="Proteomes" id="UP001153678"/>
    </source>
</evidence>
<dbReference type="AlphaFoldDB" id="A0A9W4X119"/>
<keyword evidence="2" id="KW-1185">Reference proteome</keyword>
<comment type="caution">
    <text evidence="1">The sequence shown here is derived from an EMBL/GenBank/DDBJ whole genome shotgun (WGS) entry which is preliminary data.</text>
</comment>
<reference evidence="1" key="1">
    <citation type="submission" date="2022-08" db="EMBL/GenBank/DDBJ databases">
        <authorList>
            <person name="Kallberg Y."/>
            <person name="Tangrot J."/>
            <person name="Rosling A."/>
        </authorList>
    </citation>
    <scope>NUCLEOTIDE SEQUENCE</scope>
    <source>
        <strain evidence="1">Wild A</strain>
    </source>
</reference>
<organism evidence="1 2">
    <name type="scientific">Funneliformis geosporum</name>
    <dbReference type="NCBI Taxonomy" id="1117311"/>
    <lineage>
        <taxon>Eukaryota</taxon>
        <taxon>Fungi</taxon>
        <taxon>Fungi incertae sedis</taxon>
        <taxon>Mucoromycota</taxon>
        <taxon>Glomeromycotina</taxon>
        <taxon>Glomeromycetes</taxon>
        <taxon>Glomerales</taxon>
        <taxon>Glomeraceae</taxon>
        <taxon>Funneliformis</taxon>
    </lineage>
</organism>
<gene>
    <name evidence="1" type="ORF">FWILDA_LOCUS13041</name>
</gene>